<accession>A0A6J5G172</accession>
<name>A0A6J5G172_9BURK</name>
<feature type="transmembrane region" description="Helical" evidence="1">
    <location>
        <begin position="28"/>
        <end position="53"/>
    </location>
</feature>
<protein>
    <submittedName>
        <fullName evidence="2">Uncharacterized protein</fullName>
    </submittedName>
</protein>
<evidence type="ECO:0000256" key="1">
    <source>
        <dbReference type="SAM" id="Phobius"/>
    </source>
</evidence>
<keyword evidence="1" id="KW-1133">Transmembrane helix</keyword>
<sequence>MAGALPVLASLGVSTARALRRREGGVDIFSVLAIAFALLLGEWLTAAVIALMLASGRALEAYADNRVR</sequence>
<gene>
    <name evidence="2" type="ORF">LMG28688_02774</name>
</gene>
<proteinExistence type="predicted"/>
<dbReference type="AlphaFoldDB" id="A0A6J5G172"/>
<keyword evidence="1" id="KW-0472">Membrane</keyword>
<evidence type="ECO:0000313" key="3">
    <source>
        <dbReference type="Proteomes" id="UP000494119"/>
    </source>
</evidence>
<keyword evidence="3" id="KW-1185">Reference proteome</keyword>
<evidence type="ECO:0000313" key="2">
    <source>
        <dbReference type="EMBL" id="CAB3788869.1"/>
    </source>
</evidence>
<keyword evidence="1" id="KW-0812">Transmembrane</keyword>
<dbReference type="RefSeq" id="WP_237164611.1">
    <property type="nucleotide sequence ID" value="NZ_CADIKL010000011.1"/>
</dbReference>
<organism evidence="2 3">
    <name type="scientific">Paraburkholderia caffeinitolerans</name>
    <dbReference type="NCBI Taxonomy" id="1723730"/>
    <lineage>
        <taxon>Bacteria</taxon>
        <taxon>Pseudomonadati</taxon>
        <taxon>Pseudomonadota</taxon>
        <taxon>Betaproteobacteria</taxon>
        <taxon>Burkholderiales</taxon>
        <taxon>Burkholderiaceae</taxon>
        <taxon>Paraburkholderia</taxon>
    </lineage>
</organism>
<reference evidence="2 3" key="1">
    <citation type="submission" date="2020-04" db="EMBL/GenBank/DDBJ databases">
        <authorList>
            <person name="De Canck E."/>
        </authorList>
    </citation>
    <scope>NUCLEOTIDE SEQUENCE [LARGE SCALE GENOMIC DNA]</scope>
    <source>
        <strain evidence="2 3">LMG 28688</strain>
    </source>
</reference>
<dbReference type="EMBL" id="CADIKL010000011">
    <property type="protein sequence ID" value="CAB3788869.1"/>
    <property type="molecule type" value="Genomic_DNA"/>
</dbReference>
<dbReference type="Proteomes" id="UP000494119">
    <property type="component" value="Unassembled WGS sequence"/>
</dbReference>